<evidence type="ECO:0000313" key="2">
    <source>
        <dbReference type="Proteomes" id="UP000002212"/>
    </source>
</evidence>
<dbReference type="STRING" id="632772.ROP_40440"/>
<dbReference type="AlphaFoldDB" id="C1B9D8"/>
<organism evidence="1 2">
    <name type="scientific">Rhodococcus opacus (strain B4)</name>
    <dbReference type="NCBI Taxonomy" id="632772"/>
    <lineage>
        <taxon>Bacteria</taxon>
        <taxon>Bacillati</taxon>
        <taxon>Actinomycetota</taxon>
        <taxon>Actinomycetes</taxon>
        <taxon>Mycobacteriales</taxon>
        <taxon>Nocardiaceae</taxon>
        <taxon>Rhodococcus</taxon>
    </lineage>
</organism>
<dbReference type="Proteomes" id="UP000002212">
    <property type="component" value="Chromosome"/>
</dbReference>
<dbReference type="EMBL" id="AP011115">
    <property type="protein sequence ID" value="BAH52291.1"/>
    <property type="molecule type" value="Genomic_DNA"/>
</dbReference>
<reference evidence="1 2" key="1">
    <citation type="submission" date="2009-03" db="EMBL/GenBank/DDBJ databases">
        <title>Comparison of the complete genome sequences of Rhodococcus erythropolis PR4 and Rhodococcus opacus B4.</title>
        <authorList>
            <person name="Takarada H."/>
            <person name="Sekine M."/>
            <person name="Hosoyama A."/>
            <person name="Yamada R."/>
            <person name="Fujisawa T."/>
            <person name="Omata S."/>
            <person name="Shimizu A."/>
            <person name="Tsukatani N."/>
            <person name="Tanikawa S."/>
            <person name="Fujita N."/>
            <person name="Harayama S."/>
        </authorList>
    </citation>
    <scope>NUCLEOTIDE SEQUENCE [LARGE SCALE GENOMIC DNA]</scope>
    <source>
        <strain evidence="1 2">B4</strain>
    </source>
</reference>
<dbReference type="RefSeq" id="WP_012691228.1">
    <property type="nucleotide sequence ID" value="NC_012522.1"/>
</dbReference>
<protein>
    <recommendedName>
        <fullName evidence="3">Tail terminator</fullName>
    </recommendedName>
</protein>
<accession>C1B9D8</accession>
<evidence type="ECO:0008006" key="3">
    <source>
        <dbReference type="Google" id="ProtNLM"/>
    </source>
</evidence>
<proteinExistence type="predicted"/>
<dbReference type="OrthoDB" id="4752608at2"/>
<dbReference type="Pfam" id="PF23841">
    <property type="entry name" value="Phage_tail_terminator_2"/>
    <property type="match status" value="1"/>
</dbReference>
<dbReference type="PATRIC" id="fig|632772.20.peg.4242"/>
<dbReference type="HOGENOM" id="CLU_1650796_0_0_11"/>
<gene>
    <name evidence="1" type="ordered locus">ROP_40440</name>
</gene>
<sequence>MVDFPDWYQGSFEDAELLVMDLLQPHLDDITPQGTACTWLPDNYGDVLPIVRVYRQGGSLDYDQMMDAAQVQLGVIGRSREESWAVLGFCREILRAYKRGGTVLREDGVTKTHIHSCNEMIGPQQIPELNPDFRLVPATFEVVTRYPRGLPDYERVLKTP</sequence>
<evidence type="ECO:0000313" key="1">
    <source>
        <dbReference type="EMBL" id="BAH52291.1"/>
    </source>
</evidence>
<name>C1B9D8_RHOOB</name>
<dbReference type="InterPro" id="IPR057003">
    <property type="entry name" value="Phage_tail_terminator_2"/>
</dbReference>
<dbReference type="KEGG" id="rop:ROP_40440"/>